<dbReference type="KEGG" id="cbw:RR42_s1384"/>
<dbReference type="AlphaFoldDB" id="A0A0C4YBL1"/>
<accession>A0A0C4YBL1</accession>
<dbReference type="EMBL" id="CP010537">
    <property type="protein sequence ID" value="AJG22972.1"/>
    <property type="molecule type" value="Genomic_DNA"/>
</dbReference>
<dbReference type="Proteomes" id="UP000031843">
    <property type="component" value="Chromosome secondary"/>
</dbReference>
<dbReference type="STRING" id="68895.RR42_s1384"/>
<evidence type="ECO:0000313" key="2">
    <source>
        <dbReference type="Proteomes" id="UP000031843"/>
    </source>
</evidence>
<gene>
    <name evidence="1" type="ORF">RR42_s1384</name>
</gene>
<organism evidence="1 2">
    <name type="scientific">Cupriavidus basilensis</name>
    <dbReference type="NCBI Taxonomy" id="68895"/>
    <lineage>
        <taxon>Bacteria</taxon>
        <taxon>Pseudomonadati</taxon>
        <taxon>Pseudomonadota</taxon>
        <taxon>Betaproteobacteria</taxon>
        <taxon>Burkholderiales</taxon>
        <taxon>Burkholderiaceae</taxon>
        <taxon>Cupriavidus</taxon>
    </lineage>
</organism>
<keyword evidence="2" id="KW-1185">Reference proteome</keyword>
<sequence length="51" mass="5340">MRINDPAILAKVEAAVDAHAHARALAGNDVAVASIAFHCARELAASMSQQR</sequence>
<evidence type="ECO:0000313" key="1">
    <source>
        <dbReference type="EMBL" id="AJG22972.1"/>
    </source>
</evidence>
<proteinExistence type="predicted"/>
<dbReference type="RefSeq" id="WP_158408321.1">
    <property type="nucleotide sequence ID" value="NZ_CP010537.1"/>
</dbReference>
<protein>
    <submittedName>
        <fullName evidence="1">Uncharacterized protein</fullName>
    </submittedName>
</protein>
<reference evidence="1 2" key="1">
    <citation type="journal article" date="2015" name="Genome Announc.">
        <title>Complete Genome Sequence of Cupriavidus basilensis 4G11, Isolated from the Oak Ridge Field Research Center Site.</title>
        <authorList>
            <person name="Ray J."/>
            <person name="Waters R.J."/>
            <person name="Skerker J.M."/>
            <person name="Kuehl J.V."/>
            <person name="Price M.N."/>
            <person name="Huang J."/>
            <person name="Chakraborty R."/>
            <person name="Arkin A.P."/>
            <person name="Deutschbauer A."/>
        </authorList>
    </citation>
    <scope>NUCLEOTIDE SEQUENCE [LARGE SCALE GENOMIC DNA]</scope>
    <source>
        <strain evidence="1">4G11</strain>
    </source>
</reference>
<name>A0A0C4YBL1_9BURK</name>